<sequence length="109" mass="12410">MYLEIVEANKPKRGRKRTADSITKRLAAIQKELTTADAIVKLRLTQERMNLTAELATKQLGSDFTKLENQFVKIAAEYSQRNGITYSAWQEMGVQPNVLKRAGINREEL</sequence>
<organism evidence="1">
    <name type="scientific">freshwater metagenome</name>
    <dbReference type="NCBI Taxonomy" id="449393"/>
    <lineage>
        <taxon>unclassified sequences</taxon>
        <taxon>metagenomes</taxon>
        <taxon>ecological metagenomes</taxon>
    </lineage>
</organism>
<proteinExistence type="predicted"/>
<reference evidence="1" key="1">
    <citation type="submission" date="2020-05" db="EMBL/GenBank/DDBJ databases">
        <authorList>
            <person name="Chiriac C."/>
            <person name="Salcher M."/>
            <person name="Ghai R."/>
            <person name="Kavagutti S V."/>
        </authorList>
    </citation>
    <scope>NUCLEOTIDE SEQUENCE</scope>
</reference>
<accession>A0A6J7UI99</accession>
<gene>
    <name evidence="1" type="ORF">UFOPK4347_00699</name>
</gene>
<name>A0A6J7UI99_9ZZZZ</name>
<protein>
    <submittedName>
        <fullName evidence="1">Unannotated protein</fullName>
    </submittedName>
</protein>
<dbReference type="EMBL" id="CAFBQU010000013">
    <property type="protein sequence ID" value="CAB5064118.1"/>
    <property type="molecule type" value="Genomic_DNA"/>
</dbReference>
<dbReference type="AlphaFoldDB" id="A0A6J7UI99"/>
<evidence type="ECO:0000313" key="1">
    <source>
        <dbReference type="EMBL" id="CAB5064118.1"/>
    </source>
</evidence>